<organism evidence="2 3">
    <name type="scientific">Terfezia boudieri ATCC MYA-4762</name>
    <dbReference type="NCBI Taxonomy" id="1051890"/>
    <lineage>
        <taxon>Eukaryota</taxon>
        <taxon>Fungi</taxon>
        <taxon>Dikarya</taxon>
        <taxon>Ascomycota</taxon>
        <taxon>Pezizomycotina</taxon>
        <taxon>Pezizomycetes</taxon>
        <taxon>Pezizales</taxon>
        <taxon>Pezizaceae</taxon>
        <taxon>Terfezia</taxon>
    </lineage>
</organism>
<accession>A0A3N4L5T7</accession>
<evidence type="ECO:0008006" key="4">
    <source>
        <dbReference type="Google" id="ProtNLM"/>
    </source>
</evidence>
<feature type="signal peptide" evidence="1">
    <location>
        <begin position="1"/>
        <end position="15"/>
    </location>
</feature>
<protein>
    <recommendedName>
        <fullName evidence="4">Secreted protein</fullName>
    </recommendedName>
</protein>
<dbReference type="EMBL" id="ML121653">
    <property type="protein sequence ID" value="RPB18260.1"/>
    <property type="molecule type" value="Genomic_DNA"/>
</dbReference>
<keyword evidence="1" id="KW-0732">Signal</keyword>
<dbReference type="AlphaFoldDB" id="A0A3N4L5T7"/>
<evidence type="ECO:0000256" key="1">
    <source>
        <dbReference type="SAM" id="SignalP"/>
    </source>
</evidence>
<reference evidence="2 3" key="1">
    <citation type="journal article" date="2018" name="Nat. Ecol. Evol.">
        <title>Pezizomycetes genomes reveal the molecular basis of ectomycorrhizal truffle lifestyle.</title>
        <authorList>
            <person name="Murat C."/>
            <person name="Payen T."/>
            <person name="Noel B."/>
            <person name="Kuo A."/>
            <person name="Morin E."/>
            <person name="Chen J."/>
            <person name="Kohler A."/>
            <person name="Krizsan K."/>
            <person name="Balestrini R."/>
            <person name="Da Silva C."/>
            <person name="Montanini B."/>
            <person name="Hainaut M."/>
            <person name="Levati E."/>
            <person name="Barry K.W."/>
            <person name="Belfiori B."/>
            <person name="Cichocki N."/>
            <person name="Clum A."/>
            <person name="Dockter R.B."/>
            <person name="Fauchery L."/>
            <person name="Guy J."/>
            <person name="Iotti M."/>
            <person name="Le Tacon F."/>
            <person name="Lindquist E.A."/>
            <person name="Lipzen A."/>
            <person name="Malagnac F."/>
            <person name="Mello A."/>
            <person name="Molinier V."/>
            <person name="Miyauchi S."/>
            <person name="Poulain J."/>
            <person name="Riccioni C."/>
            <person name="Rubini A."/>
            <person name="Sitrit Y."/>
            <person name="Splivallo R."/>
            <person name="Traeger S."/>
            <person name="Wang M."/>
            <person name="Zifcakova L."/>
            <person name="Wipf D."/>
            <person name="Zambonelli A."/>
            <person name="Paolocci F."/>
            <person name="Nowrousian M."/>
            <person name="Ottonello S."/>
            <person name="Baldrian P."/>
            <person name="Spatafora J.W."/>
            <person name="Henrissat B."/>
            <person name="Nagy L.G."/>
            <person name="Aury J.M."/>
            <person name="Wincker P."/>
            <person name="Grigoriev I.V."/>
            <person name="Bonfante P."/>
            <person name="Martin F.M."/>
        </authorList>
    </citation>
    <scope>NUCLEOTIDE SEQUENCE [LARGE SCALE GENOMIC DNA]</scope>
    <source>
        <strain evidence="2 3">ATCC MYA-4762</strain>
    </source>
</reference>
<gene>
    <name evidence="2" type="ORF">L211DRAFT_843810</name>
</gene>
<proteinExistence type="predicted"/>
<name>A0A3N4L5T7_9PEZI</name>
<evidence type="ECO:0000313" key="2">
    <source>
        <dbReference type="EMBL" id="RPB18260.1"/>
    </source>
</evidence>
<dbReference type="InParanoid" id="A0A3N4L5T7"/>
<dbReference type="Proteomes" id="UP000267821">
    <property type="component" value="Unassembled WGS sequence"/>
</dbReference>
<feature type="chain" id="PRO_5018312231" description="Secreted protein" evidence="1">
    <location>
        <begin position="16"/>
        <end position="68"/>
    </location>
</feature>
<keyword evidence="3" id="KW-1185">Reference proteome</keyword>
<evidence type="ECO:0000313" key="3">
    <source>
        <dbReference type="Proteomes" id="UP000267821"/>
    </source>
</evidence>
<sequence>MKLPLILSMLSLPHSQFLSSVDYVCRVAHNWSPLEVCKLRHKELDPGLLDLSMVTINIKRQTRWRSVL</sequence>